<feature type="compositionally biased region" description="Low complexity" evidence="1">
    <location>
        <begin position="79"/>
        <end position="101"/>
    </location>
</feature>
<keyword evidence="3" id="KW-1185">Reference proteome</keyword>
<dbReference type="EMBL" id="JAPDHF010000020">
    <property type="protein sequence ID" value="KAJ4005877.1"/>
    <property type="molecule type" value="Genomic_DNA"/>
</dbReference>
<protein>
    <recommendedName>
        <fullName evidence="4">Integral membrane protein</fullName>
    </recommendedName>
</protein>
<dbReference type="AlphaFoldDB" id="A0A9W8U5Y5"/>
<feature type="compositionally biased region" description="Low complexity" evidence="1">
    <location>
        <begin position="23"/>
        <end position="59"/>
    </location>
</feature>
<evidence type="ECO:0000256" key="1">
    <source>
        <dbReference type="SAM" id="MobiDB-lite"/>
    </source>
</evidence>
<organism evidence="2 3">
    <name type="scientific">Fusarium irregulare</name>
    <dbReference type="NCBI Taxonomy" id="2494466"/>
    <lineage>
        <taxon>Eukaryota</taxon>
        <taxon>Fungi</taxon>
        <taxon>Dikarya</taxon>
        <taxon>Ascomycota</taxon>
        <taxon>Pezizomycotina</taxon>
        <taxon>Sordariomycetes</taxon>
        <taxon>Hypocreomycetidae</taxon>
        <taxon>Hypocreales</taxon>
        <taxon>Nectriaceae</taxon>
        <taxon>Fusarium</taxon>
        <taxon>Fusarium incarnatum-equiseti species complex</taxon>
    </lineage>
</organism>
<sequence length="690" mass="78626">MGRLSKFLSDAEKAVKQAGRDFQQPQQQRQQPTGSNYQQQYQQQNTPVHQIPQQGYQAYPPAPPLRPAELQGTRPPVSNSQPAQYHQQQHYPPQNQQYPYQSPQPPAELPSPSTPMDRQVENRPNPGYPKSAASTLMPLGILPVTECIDMPFTLPLYWFIHPAYPNFNICSRCYHDHILNSPFQDTFNPIWHEDRVGRQCFFGNPRVKENLWPAALTNANLDSMMNFMATRPKLGHCPEVKSVGGQEWYHPTDRPDTGMAICKPCYEDRIKHTSFGNKLSVHSPPGEANCDHNLWYIRRMLKVHLATGNWIAFITSFTKRLQLHPCPKAQAISAPERTWFWSSRISSDFLICEACYWDYFHESSESQSFQVTRMNTTQLATCSMSQINFLIPMIRAVSYGEFSMFWHTLEAVSRQQPCNPQGASGITWYTLESNPPDFDVCGACMAGTISSMRMTHIFKPKHVAPNEARLCSFNVFGYPRAMSLIQKFGECAYINDYRPLSDLVTDLSSAPTCPKIDRDLAKNRQWWGWDDIHICEECYILVAKKTSLEKYFAMRGDHVAESRLCDLYSPRMRQLYKETCQTQQLATFLSFAQQRRQIYLQTVPEMNKMLENAKFALKQTETLGLAAVTFSAAGNLNSTNFNYVGYGYGNAQLAQAAMADQQMQQVGVAAAGPAAIARVGMLERMWKQVE</sequence>
<feature type="compositionally biased region" description="Basic and acidic residues" evidence="1">
    <location>
        <begin position="9"/>
        <end position="19"/>
    </location>
</feature>
<accession>A0A9W8U5Y5</accession>
<proteinExistence type="predicted"/>
<gene>
    <name evidence="2" type="ORF">NW766_010701</name>
</gene>
<dbReference type="Proteomes" id="UP001152130">
    <property type="component" value="Unassembled WGS sequence"/>
</dbReference>
<feature type="compositionally biased region" description="Pro residues" evidence="1">
    <location>
        <begin position="102"/>
        <end position="113"/>
    </location>
</feature>
<evidence type="ECO:0008006" key="4">
    <source>
        <dbReference type="Google" id="ProtNLM"/>
    </source>
</evidence>
<feature type="region of interest" description="Disordered" evidence="1">
    <location>
        <begin position="1"/>
        <end position="131"/>
    </location>
</feature>
<dbReference type="OrthoDB" id="5324692at2759"/>
<name>A0A9W8U5Y5_9HYPO</name>
<reference evidence="2" key="1">
    <citation type="submission" date="2022-10" db="EMBL/GenBank/DDBJ databases">
        <title>Fusarium specimens isolated from Avocado Roots.</title>
        <authorList>
            <person name="Stajich J."/>
            <person name="Roper C."/>
            <person name="Heimlech-Rivalta G."/>
        </authorList>
    </citation>
    <scope>NUCLEOTIDE SEQUENCE</scope>
    <source>
        <strain evidence="2">CF00143</strain>
    </source>
</reference>
<comment type="caution">
    <text evidence="2">The sequence shown here is derived from an EMBL/GenBank/DDBJ whole genome shotgun (WGS) entry which is preliminary data.</text>
</comment>
<evidence type="ECO:0000313" key="3">
    <source>
        <dbReference type="Proteomes" id="UP001152130"/>
    </source>
</evidence>
<evidence type="ECO:0000313" key="2">
    <source>
        <dbReference type="EMBL" id="KAJ4005877.1"/>
    </source>
</evidence>